<feature type="region of interest" description="Disordered" evidence="4">
    <location>
        <begin position="1"/>
        <end position="25"/>
    </location>
</feature>
<feature type="domain" description="Tyr recombinase" evidence="5">
    <location>
        <begin position="140"/>
        <end position="339"/>
    </location>
</feature>
<evidence type="ECO:0000313" key="8">
    <source>
        <dbReference type="Proteomes" id="UP000675781"/>
    </source>
</evidence>
<feature type="compositionally biased region" description="Basic and acidic residues" evidence="4">
    <location>
        <begin position="1"/>
        <end position="13"/>
    </location>
</feature>
<dbReference type="AlphaFoldDB" id="A0A941ERT6"/>
<dbReference type="PANTHER" id="PTHR30349">
    <property type="entry name" value="PHAGE INTEGRASE-RELATED"/>
    <property type="match status" value="1"/>
</dbReference>
<dbReference type="SUPFAM" id="SSF56349">
    <property type="entry name" value="DNA breaking-rejoining enzymes"/>
    <property type="match status" value="1"/>
</dbReference>
<dbReference type="Proteomes" id="UP000675781">
    <property type="component" value="Unassembled WGS sequence"/>
</dbReference>
<reference evidence="7" key="1">
    <citation type="submission" date="2021-04" db="EMBL/GenBank/DDBJ databases">
        <title>Genome based classification of Actinospica acidithermotolerans sp. nov., an actinobacterium isolated from an Indonesian hot spring.</title>
        <authorList>
            <person name="Kusuma A.B."/>
            <person name="Putra K.E."/>
            <person name="Nafisah S."/>
            <person name="Loh J."/>
            <person name="Nouioui I."/>
            <person name="Goodfellow M."/>
        </authorList>
    </citation>
    <scope>NUCLEOTIDE SEQUENCE</scope>
    <source>
        <strain evidence="7">CSCA 57</strain>
    </source>
</reference>
<evidence type="ECO:0000256" key="1">
    <source>
        <dbReference type="ARBA" id="ARBA00023125"/>
    </source>
</evidence>
<dbReference type="PROSITE" id="PS51898">
    <property type="entry name" value="TYR_RECOMBINASE"/>
    <property type="match status" value="1"/>
</dbReference>
<evidence type="ECO:0000256" key="4">
    <source>
        <dbReference type="SAM" id="MobiDB-lite"/>
    </source>
</evidence>
<organism evidence="7 8">
    <name type="scientific">Actinospica durhamensis</name>
    <dbReference type="NCBI Taxonomy" id="1508375"/>
    <lineage>
        <taxon>Bacteria</taxon>
        <taxon>Bacillati</taxon>
        <taxon>Actinomycetota</taxon>
        <taxon>Actinomycetes</taxon>
        <taxon>Catenulisporales</taxon>
        <taxon>Actinospicaceae</taxon>
        <taxon>Actinospica</taxon>
    </lineage>
</organism>
<dbReference type="PANTHER" id="PTHR30349:SF90">
    <property type="entry name" value="TYROSINE RECOMBINASE XERD"/>
    <property type="match status" value="1"/>
</dbReference>
<dbReference type="PROSITE" id="PS51900">
    <property type="entry name" value="CB"/>
    <property type="match status" value="1"/>
</dbReference>
<dbReference type="InterPro" id="IPR044068">
    <property type="entry name" value="CB"/>
</dbReference>
<protein>
    <submittedName>
        <fullName evidence="7">Tyrosine-type recombinase/integrase</fullName>
    </submittedName>
</protein>
<evidence type="ECO:0000313" key="7">
    <source>
        <dbReference type="EMBL" id="MBR7835988.1"/>
    </source>
</evidence>
<feature type="domain" description="Core-binding (CB)" evidence="6">
    <location>
        <begin position="29"/>
        <end position="119"/>
    </location>
</feature>
<evidence type="ECO:0000259" key="6">
    <source>
        <dbReference type="PROSITE" id="PS51900"/>
    </source>
</evidence>
<evidence type="ECO:0000259" key="5">
    <source>
        <dbReference type="PROSITE" id="PS51898"/>
    </source>
</evidence>
<evidence type="ECO:0000256" key="2">
    <source>
        <dbReference type="ARBA" id="ARBA00023172"/>
    </source>
</evidence>
<dbReference type="InterPro" id="IPR011010">
    <property type="entry name" value="DNA_brk_join_enz"/>
</dbReference>
<dbReference type="Pfam" id="PF00589">
    <property type="entry name" value="Phage_integrase"/>
    <property type="match status" value="1"/>
</dbReference>
<keyword evidence="2" id="KW-0233">DNA recombination</keyword>
<dbReference type="CDD" id="cd00397">
    <property type="entry name" value="DNA_BRE_C"/>
    <property type="match status" value="1"/>
</dbReference>
<comment type="caution">
    <text evidence="7">The sequence shown here is derived from an EMBL/GenBank/DDBJ whole genome shotgun (WGS) entry which is preliminary data.</text>
</comment>
<proteinExistence type="predicted"/>
<evidence type="ECO:0000256" key="3">
    <source>
        <dbReference type="PROSITE-ProRule" id="PRU01248"/>
    </source>
</evidence>
<dbReference type="Gene3D" id="1.10.443.10">
    <property type="entry name" value="Intergrase catalytic core"/>
    <property type="match status" value="1"/>
</dbReference>
<dbReference type="GO" id="GO:0015074">
    <property type="term" value="P:DNA integration"/>
    <property type="evidence" value="ECO:0007669"/>
    <property type="project" value="InterPro"/>
</dbReference>
<dbReference type="EMBL" id="JAGSOG010000119">
    <property type="protein sequence ID" value="MBR7835988.1"/>
    <property type="molecule type" value="Genomic_DNA"/>
</dbReference>
<keyword evidence="1 3" id="KW-0238">DNA-binding</keyword>
<dbReference type="InterPro" id="IPR010998">
    <property type="entry name" value="Integrase_recombinase_N"/>
</dbReference>
<dbReference type="InterPro" id="IPR050090">
    <property type="entry name" value="Tyrosine_recombinase_XerCD"/>
</dbReference>
<dbReference type="GO" id="GO:0003677">
    <property type="term" value="F:DNA binding"/>
    <property type="evidence" value="ECO:0007669"/>
    <property type="project" value="UniProtKB-UniRule"/>
</dbReference>
<gene>
    <name evidence="7" type="ORF">KDL01_22120</name>
</gene>
<name>A0A941ERT6_9ACTN</name>
<dbReference type="Gene3D" id="1.10.150.130">
    <property type="match status" value="1"/>
</dbReference>
<dbReference type="InterPro" id="IPR013762">
    <property type="entry name" value="Integrase-like_cat_sf"/>
</dbReference>
<sequence>MDDGDGRDVRGEPAEAGGSGTGTSVAGGMSLGEAIAEFLRSRVALKQSANTLAAYRRDLEGVGELLARHGGYEDADRLGLEKVTGRALRAAFADFAQPRAASSVGRAWSVWNQFFTFLVADELAPGNPMGSVGRPKAPHRYPKPLRGEDTPELLLASAAAPVDKERRRAPWPERDFAVLAVLLCAGLRSSELLELAVSSLGGRRGERILTVRGKGGKERAVPIEPELEAVIEDYLASRAARRAGREAARNEPLFVGTDGERLGRGALQYLVGRAYREAGVSGQVPTGASVHALRHTFATRLAEDGASAVEIMRLLGHASLTTSQNYIDATAREQRAAIRASRTSRALRQVAGVAVRVGAEGAGATAE</sequence>
<dbReference type="InterPro" id="IPR002104">
    <property type="entry name" value="Integrase_catalytic"/>
</dbReference>
<dbReference type="GO" id="GO:0006310">
    <property type="term" value="P:DNA recombination"/>
    <property type="evidence" value="ECO:0007669"/>
    <property type="project" value="UniProtKB-KW"/>
</dbReference>
<keyword evidence="8" id="KW-1185">Reference proteome</keyword>
<accession>A0A941ERT6</accession>